<reference evidence="3 4" key="1">
    <citation type="submission" date="2022-04" db="EMBL/GenBank/DDBJ databases">
        <title>Streptomyces sp. nov. LCR6-01 isolated from Lichen of Dirinaria sp.</title>
        <authorList>
            <person name="Kanchanasin P."/>
            <person name="Tanasupawat S."/>
            <person name="Phongsopitanun W."/>
        </authorList>
    </citation>
    <scope>NUCLEOTIDE SEQUENCE [LARGE SCALE GENOMIC DNA]</scope>
    <source>
        <strain evidence="3 4">LCR6-01</strain>
    </source>
</reference>
<dbReference type="RefSeq" id="WP_248631246.1">
    <property type="nucleotide sequence ID" value="NZ_JALPTH010000001.1"/>
</dbReference>
<name>A0ABT0I401_9ACTN</name>
<dbReference type="InterPro" id="IPR006680">
    <property type="entry name" value="Amidohydro-rel"/>
</dbReference>
<dbReference type="Proteomes" id="UP001522868">
    <property type="component" value="Unassembled WGS sequence"/>
</dbReference>
<protein>
    <submittedName>
        <fullName evidence="3">Amidohydrolase family protein</fullName>
    </submittedName>
</protein>
<dbReference type="Pfam" id="PF04909">
    <property type="entry name" value="Amidohydro_2"/>
    <property type="match status" value="1"/>
</dbReference>
<sequence>MPIIDVHAHVGRWQFHLSSGDADTNLAQLDRYGIDLQIVSAAEAVVYDAVAGNAALLTALRTRPRLLGYAVVNPNRPEESAADLRRCLDSGRFVGAKIHTHYPGRLPGTTEMAEAFDVVAEAGVPLLLHTWGEEVTLLPELVEARPGLRVILGHAGGDAWREAARAAAGCDRLYLEHCRTATDAGRIAYAREAGVPVERMLFGTDATLIDPCVSLGVIRDAGFTAEERERVLWRNAAELFALPQPLSGHPTP</sequence>
<evidence type="ECO:0000256" key="1">
    <source>
        <dbReference type="ARBA" id="ARBA00023239"/>
    </source>
</evidence>
<accession>A0ABT0I401</accession>
<dbReference type="Gene3D" id="3.20.20.140">
    <property type="entry name" value="Metal-dependent hydrolases"/>
    <property type="match status" value="1"/>
</dbReference>
<feature type="domain" description="Amidohydrolase-related" evidence="2">
    <location>
        <begin position="4"/>
        <end position="241"/>
    </location>
</feature>
<evidence type="ECO:0000313" key="4">
    <source>
        <dbReference type="Proteomes" id="UP001522868"/>
    </source>
</evidence>
<evidence type="ECO:0000313" key="3">
    <source>
        <dbReference type="EMBL" id="MCK8676058.1"/>
    </source>
</evidence>
<organism evidence="3 4">
    <name type="scientific">Streptomyces lichenis</name>
    <dbReference type="NCBI Taxonomy" id="2306967"/>
    <lineage>
        <taxon>Bacteria</taxon>
        <taxon>Bacillati</taxon>
        <taxon>Actinomycetota</taxon>
        <taxon>Actinomycetes</taxon>
        <taxon>Kitasatosporales</taxon>
        <taxon>Streptomycetaceae</taxon>
        <taxon>Streptomyces</taxon>
    </lineage>
</organism>
<dbReference type="EMBL" id="JALPTH010000001">
    <property type="protein sequence ID" value="MCK8676058.1"/>
    <property type="molecule type" value="Genomic_DNA"/>
</dbReference>
<keyword evidence="4" id="KW-1185">Reference proteome</keyword>
<dbReference type="InterPro" id="IPR032465">
    <property type="entry name" value="ACMSD"/>
</dbReference>
<evidence type="ECO:0000259" key="2">
    <source>
        <dbReference type="Pfam" id="PF04909"/>
    </source>
</evidence>
<dbReference type="InterPro" id="IPR032466">
    <property type="entry name" value="Metal_Hydrolase"/>
</dbReference>
<proteinExistence type="predicted"/>
<keyword evidence="1" id="KW-0456">Lyase</keyword>
<dbReference type="PANTHER" id="PTHR21240:SF30">
    <property type="entry name" value="AMIDOHYDROLASE-RELATED DOMAIN-CONTAINING PROTEIN-RELATED"/>
    <property type="match status" value="1"/>
</dbReference>
<dbReference type="SUPFAM" id="SSF51556">
    <property type="entry name" value="Metallo-dependent hydrolases"/>
    <property type="match status" value="1"/>
</dbReference>
<gene>
    <name evidence="3" type="ORF">M1O15_01235</name>
</gene>
<dbReference type="PANTHER" id="PTHR21240">
    <property type="entry name" value="2-AMINO-3-CARBOXYLMUCONATE-6-SEMIALDEHYDE DECARBOXYLASE"/>
    <property type="match status" value="1"/>
</dbReference>
<comment type="caution">
    <text evidence="3">The sequence shown here is derived from an EMBL/GenBank/DDBJ whole genome shotgun (WGS) entry which is preliminary data.</text>
</comment>